<evidence type="ECO:0000259" key="2">
    <source>
        <dbReference type="Pfam" id="PF23282"/>
    </source>
</evidence>
<dbReference type="PRINTS" id="PR00364">
    <property type="entry name" value="DISEASERSIST"/>
</dbReference>
<dbReference type="PANTHER" id="PTHR11017:SF271">
    <property type="entry name" value="DISEASE RESISTANCE PROTEIN (TIR-NBS-LRR CLASS) FAMILY"/>
    <property type="match status" value="1"/>
</dbReference>
<dbReference type="SUPFAM" id="SSF46785">
    <property type="entry name" value="Winged helix' DNA-binding domain"/>
    <property type="match status" value="1"/>
</dbReference>
<dbReference type="Gene3D" id="3.80.10.10">
    <property type="entry name" value="Ribonuclease Inhibitor"/>
    <property type="match status" value="1"/>
</dbReference>
<protein>
    <recommendedName>
        <fullName evidence="2">Disease resistance protein Roq1-like winged-helix domain-containing protein</fullName>
    </recommendedName>
</protein>
<feature type="domain" description="Disease resistance protein Roq1-like winged-helix" evidence="2">
    <location>
        <begin position="60"/>
        <end position="127"/>
    </location>
</feature>
<dbReference type="Proteomes" id="UP000594263">
    <property type="component" value="Unplaced"/>
</dbReference>
<evidence type="ECO:0000313" key="4">
    <source>
        <dbReference type="Proteomes" id="UP000594263"/>
    </source>
</evidence>
<dbReference type="InterPro" id="IPR036390">
    <property type="entry name" value="WH_DNA-bd_sf"/>
</dbReference>
<evidence type="ECO:0000313" key="3">
    <source>
        <dbReference type="EnsemblPlants" id="Kaladp0053s0656.1.v1.1"/>
    </source>
</evidence>
<dbReference type="AlphaFoldDB" id="A0A7N0U4P7"/>
<accession>A0A7N0U4P7</accession>
<dbReference type="Gramene" id="Kaladp0053s0656.1.v1.1">
    <property type="protein sequence ID" value="Kaladp0053s0656.1.v1.1"/>
    <property type="gene ID" value="Kaladp0053s0656.v1.1"/>
</dbReference>
<dbReference type="GO" id="GO:0006952">
    <property type="term" value="P:defense response"/>
    <property type="evidence" value="ECO:0007669"/>
    <property type="project" value="InterPro"/>
</dbReference>
<dbReference type="SUPFAM" id="SSF52540">
    <property type="entry name" value="P-loop containing nucleoside triphosphate hydrolases"/>
    <property type="match status" value="1"/>
</dbReference>
<dbReference type="PANTHER" id="PTHR11017">
    <property type="entry name" value="LEUCINE-RICH REPEAT-CONTAINING PROTEIN"/>
    <property type="match status" value="1"/>
</dbReference>
<name>A0A7N0U4P7_KALFE</name>
<proteinExistence type="predicted"/>
<dbReference type="InterPro" id="IPR032675">
    <property type="entry name" value="LRR_dom_sf"/>
</dbReference>
<dbReference type="InterPro" id="IPR027417">
    <property type="entry name" value="P-loop_NTPase"/>
</dbReference>
<dbReference type="InterPro" id="IPR058192">
    <property type="entry name" value="WHD_ROQ1-like"/>
</dbReference>
<dbReference type="EnsemblPlants" id="Kaladp0053s0656.1.v1.1">
    <property type="protein sequence ID" value="Kaladp0053s0656.1.v1.1"/>
    <property type="gene ID" value="Kaladp0053s0656.v1.1"/>
</dbReference>
<keyword evidence="1" id="KW-0677">Repeat</keyword>
<organism evidence="3 4">
    <name type="scientific">Kalanchoe fedtschenkoi</name>
    <name type="common">Lavender scallops</name>
    <name type="synonym">South American air plant</name>
    <dbReference type="NCBI Taxonomy" id="63787"/>
    <lineage>
        <taxon>Eukaryota</taxon>
        <taxon>Viridiplantae</taxon>
        <taxon>Streptophyta</taxon>
        <taxon>Embryophyta</taxon>
        <taxon>Tracheophyta</taxon>
        <taxon>Spermatophyta</taxon>
        <taxon>Magnoliopsida</taxon>
        <taxon>eudicotyledons</taxon>
        <taxon>Gunneridae</taxon>
        <taxon>Pentapetalae</taxon>
        <taxon>Saxifragales</taxon>
        <taxon>Crassulaceae</taxon>
        <taxon>Kalanchoe</taxon>
    </lineage>
</organism>
<dbReference type="InterPro" id="IPR044974">
    <property type="entry name" value="Disease_R_plants"/>
</dbReference>
<dbReference type="InterPro" id="IPR042197">
    <property type="entry name" value="Apaf_helical"/>
</dbReference>
<sequence>MLFIEYCDGLPLALEVLASLLRSIRFEMWESQYARLQKSLDERVFNVLSWSFDALQDTVKDIFLHIAFYMVGIKKEYVLKILDGCDLDGKIGLENLIGKCLVSVDKYNDTLSMHHLIQQMGYDVVRQKPPIELGRRSRILGQKDAYEVLRKKTKKSAVKGLHLDNPDPRDEDISSNKVDVENSAKRMRTSHIHPANPSRQALQRFGPIKTSSFTKMENLDLLFLENVELEGGFEDFPKGIKWLLWKGCSLTKVPIEYDLEELVVLDMRKSCLVHLWNGLKYMGALKILNVSHSHQLASLPDFSSASMLEWISCEDCIRLIAVHESIGKLENLTQLNLEGCINLATLPESIRNLEKL</sequence>
<dbReference type="OMA" id="HQNERVE"/>
<dbReference type="Gene3D" id="1.10.8.430">
    <property type="entry name" value="Helical domain of apoptotic protease-activating factors"/>
    <property type="match status" value="1"/>
</dbReference>
<evidence type="ECO:0000256" key="1">
    <source>
        <dbReference type="ARBA" id="ARBA00022737"/>
    </source>
</evidence>
<dbReference type="Pfam" id="PF23282">
    <property type="entry name" value="WHD_ROQ1"/>
    <property type="match status" value="1"/>
</dbReference>
<keyword evidence="4" id="KW-1185">Reference proteome</keyword>
<dbReference type="SUPFAM" id="SSF52058">
    <property type="entry name" value="L domain-like"/>
    <property type="match status" value="1"/>
</dbReference>
<reference evidence="3" key="1">
    <citation type="submission" date="2021-01" db="UniProtKB">
        <authorList>
            <consortium name="EnsemblPlants"/>
        </authorList>
    </citation>
    <scope>IDENTIFICATION</scope>
</reference>